<dbReference type="Pfam" id="PF10604">
    <property type="entry name" value="Polyketide_cyc2"/>
    <property type="match status" value="1"/>
</dbReference>
<protein>
    <recommendedName>
        <fullName evidence="3">Polyketide cyclase / dehydrase and lipid transport</fullName>
    </recommendedName>
</protein>
<gene>
    <name evidence="1" type="ORF">GCM10011517_17620</name>
</gene>
<comment type="caution">
    <text evidence="1">The sequence shown here is derived from an EMBL/GenBank/DDBJ whole genome shotgun (WGS) entry which is preliminary data.</text>
</comment>
<keyword evidence="2" id="KW-1185">Reference proteome</keyword>
<accession>A0A917AI67</accession>
<dbReference type="OrthoDB" id="7860307at2"/>
<dbReference type="EMBL" id="BMKN01000002">
    <property type="protein sequence ID" value="GGE50325.1"/>
    <property type="molecule type" value="Genomic_DNA"/>
</dbReference>
<reference evidence="1" key="2">
    <citation type="submission" date="2020-09" db="EMBL/GenBank/DDBJ databases">
        <authorList>
            <person name="Sun Q."/>
            <person name="Zhou Y."/>
        </authorList>
    </citation>
    <scope>NUCLEOTIDE SEQUENCE</scope>
    <source>
        <strain evidence="1">CGMCC 1.16012</strain>
    </source>
</reference>
<dbReference type="AlphaFoldDB" id="A0A917AI67"/>
<dbReference type="InterPro" id="IPR023393">
    <property type="entry name" value="START-like_dom_sf"/>
</dbReference>
<organism evidence="1 2">
    <name type="scientific">Actibacterium pelagium</name>
    <dbReference type="NCBI Taxonomy" id="2029103"/>
    <lineage>
        <taxon>Bacteria</taxon>
        <taxon>Pseudomonadati</taxon>
        <taxon>Pseudomonadota</taxon>
        <taxon>Alphaproteobacteria</taxon>
        <taxon>Rhodobacterales</taxon>
        <taxon>Roseobacteraceae</taxon>
        <taxon>Actibacterium</taxon>
    </lineage>
</organism>
<dbReference type="RefSeq" id="WP_095595043.1">
    <property type="nucleotide sequence ID" value="NZ_BMKN01000002.1"/>
</dbReference>
<sequence length="154" mass="17460">MKFSTREDIAAPIADVFEALTDFETYERAALRRGVEVERVDDIPGKAVGQTWQAGFKFRGRHRKLTATITDFEAPQIAVVESRSDGLQGTVTIELVALSANDTRLFLQFEMRPKSFTARVFLQSLRLSKAALNRRFKNSVTNYARGLEHQLQTH</sequence>
<dbReference type="InterPro" id="IPR019587">
    <property type="entry name" value="Polyketide_cyclase/dehydratase"/>
</dbReference>
<name>A0A917AI67_9RHOB</name>
<proteinExistence type="predicted"/>
<dbReference type="Gene3D" id="3.30.530.20">
    <property type="match status" value="1"/>
</dbReference>
<evidence type="ECO:0000313" key="2">
    <source>
        <dbReference type="Proteomes" id="UP000606730"/>
    </source>
</evidence>
<evidence type="ECO:0000313" key="1">
    <source>
        <dbReference type="EMBL" id="GGE50325.1"/>
    </source>
</evidence>
<evidence type="ECO:0008006" key="3">
    <source>
        <dbReference type="Google" id="ProtNLM"/>
    </source>
</evidence>
<dbReference type="SUPFAM" id="SSF55961">
    <property type="entry name" value="Bet v1-like"/>
    <property type="match status" value="1"/>
</dbReference>
<reference evidence="1" key="1">
    <citation type="journal article" date="2014" name="Int. J. Syst. Evol. Microbiol.">
        <title>Complete genome sequence of Corynebacterium casei LMG S-19264T (=DSM 44701T), isolated from a smear-ripened cheese.</title>
        <authorList>
            <consortium name="US DOE Joint Genome Institute (JGI-PGF)"/>
            <person name="Walter F."/>
            <person name="Albersmeier A."/>
            <person name="Kalinowski J."/>
            <person name="Ruckert C."/>
        </authorList>
    </citation>
    <scope>NUCLEOTIDE SEQUENCE</scope>
    <source>
        <strain evidence="1">CGMCC 1.16012</strain>
    </source>
</reference>
<dbReference type="Proteomes" id="UP000606730">
    <property type="component" value="Unassembled WGS sequence"/>
</dbReference>